<dbReference type="InterPro" id="IPR000524">
    <property type="entry name" value="Tscrpt_reg_HTH_GntR"/>
</dbReference>
<dbReference type="SMART" id="SM00866">
    <property type="entry name" value="UTRA"/>
    <property type="match status" value="1"/>
</dbReference>
<dbReference type="PROSITE" id="PS50949">
    <property type="entry name" value="HTH_GNTR"/>
    <property type="match status" value="1"/>
</dbReference>
<evidence type="ECO:0000313" key="6">
    <source>
        <dbReference type="Proteomes" id="UP000469215"/>
    </source>
</evidence>
<proteinExistence type="predicted"/>
<dbReference type="Pfam" id="PF00392">
    <property type="entry name" value="GntR"/>
    <property type="match status" value="1"/>
</dbReference>
<dbReference type="RefSeq" id="WP_160953715.1">
    <property type="nucleotide sequence ID" value="NZ_WWEQ01000045.1"/>
</dbReference>
<dbReference type="SMART" id="SM00345">
    <property type="entry name" value="HTH_GNTR"/>
    <property type="match status" value="1"/>
</dbReference>
<protein>
    <submittedName>
        <fullName evidence="5">UTRA domain-containing protein</fullName>
    </submittedName>
</protein>
<reference evidence="5 6" key="1">
    <citation type="submission" date="2020-01" db="EMBL/GenBank/DDBJ databases">
        <authorList>
            <person name="Deng T."/>
        </authorList>
    </citation>
    <scope>NUCLEOTIDE SEQUENCE [LARGE SCALE GENOMIC DNA]</scope>
    <source>
        <strain evidence="5 6">5221</strain>
    </source>
</reference>
<keyword evidence="1" id="KW-0805">Transcription regulation</keyword>
<dbReference type="SUPFAM" id="SSF64288">
    <property type="entry name" value="Chorismate lyase-like"/>
    <property type="match status" value="1"/>
</dbReference>
<dbReference type="Gene3D" id="1.10.10.10">
    <property type="entry name" value="Winged helix-like DNA-binding domain superfamily/Winged helix DNA-binding domain"/>
    <property type="match status" value="1"/>
</dbReference>
<dbReference type="InterPro" id="IPR050679">
    <property type="entry name" value="Bact_HTH_transcr_reg"/>
</dbReference>
<dbReference type="Gene3D" id="3.40.1410.10">
    <property type="entry name" value="Chorismate lyase-like"/>
    <property type="match status" value="1"/>
</dbReference>
<dbReference type="Proteomes" id="UP000469215">
    <property type="component" value="Unassembled WGS sequence"/>
</dbReference>
<evidence type="ECO:0000259" key="4">
    <source>
        <dbReference type="PROSITE" id="PS50949"/>
    </source>
</evidence>
<dbReference type="GO" id="GO:0003700">
    <property type="term" value="F:DNA-binding transcription factor activity"/>
    <property type="evidence" value="ECO:0007669"/>
    <property type="project" value="InterPro"/>
</dbReference>
<dbReference type="InterPro" id="IPR036388">
    <property type="entry name" value="WH-like_DNA-bd_sf"/>
</dbReference>
<dbReference type="PANTHER" id="PTHR44846">
    <property type="entry name" value="MANNOSYL-D-GLYCERATE TRANSPORT/METABOLISM SYSTEM REPRESSOR MNGR-RELATED"/>
    <property type="match status" value="1"/>
</dbReference>
<keyword evidence="2" id="KW-0238">DNA-binding</keyword>
<gene>
    <name evidence="5" type="ORF">GSY69_10050</name>
</gene>
<evidence type="ECO:0000313" key="5">
    <source>
        <dbReference type="EMBL" id="MYM20295.1"/>
    </source>
</evidence>
<sequence length="234" mass="24537">MTTARELAHTLAAEVAQLPGGARIDSEHALMRRFGVGRSVVRAAVAELEARFLVRRVQGSGTYALRRIDLVLAHGAVPSFHGLIESAGASLRTRLSATAIEPLPAPVADVLGAPEAAPARRLLRTGEIDGLRAVLIDEWVTPGIAADVDAGLGVIESVCEILAAYGSRPECALTRASVEQPSALAAEHLGLDAAAPVWSVETHTVDAASGSPLLVSRAWLRLDSVRIVMELARA</sequence>
<dbReference type="GO" id="GO:0045892">
    <property type="term" value="P:negative regulation of DNA-templated transcription"/>
    <property type="evidence" value="ECO:0007669"/>
    <property type="project" value="TreeGrafter"/>
</dbReference>
<evidence type="ECO:0000256" key="3">
    <source>
        <dbReference type="ARBA" id="ARBA00023163"/>
    </source>
</evidence>
<dbReference type="Pfam" id="PF07702">
    <property type="entry name" value="UTRA"/>
    <property type="match status" value="1"/>
</dbReference>
<dbReference type="GO" id="GO:0003677">
    <property type="term" value="F:DNA binding"/>
    <property type="evidence" value="ECO:0007669"/>
    <property type="project" value="UniProtKB-KW"/>
</dbReference>
<evidence type="ECO:0000256" key="2">
    <source>
        <dbReference type="ARBA" id="ARBA00023125"/>
    </source>
</evidence>
<evidence type="ECO:0000256" key="1">
    <source>
        <dbReference type="ARBA" id="ARBA00023015"/>
    </source>
</evidence>
<keyword evidence="3" id="KW-0804">Transcription</keyword>
<dbReference type="AlphaFoldDB" id="A0A6N9H8L5"/>
<dbReference type="InterPro" id="IPR028978">
    <property type="entry name" value="Chorismate_lyase_/UTRA_dom_sf"/>
</dbReference>
<accession>A0A6N9H8L5</accession>
<organism evidence="5 6">
    <name type="scientific">Brevibacterium rongguiense</name>
    <dbReference type="NCBI Taxonomy" id="2695267"/>
    <lineage>
        <taxon>Bacteria</taxon>
        <taxon>Bacillati</taxon>
        <taxon>Actinomycetota</taxon>
        <taxon>Actinomycetes</taxon>
        <taxon>Micrococcales</taxon>
        <taxon>Brevibacteriaceae</taxon>
        <taxon>Brevibacterium</taxon>
    </lineage>
</organism>
<feature type="domain" description="HTH gntR-type" evidence="4">
    <location>
        <begin position="1"/>
        <end position="67"/>
    </location>
</feature>
<dbReference type="InterPro" id="IPR011663">
    <property type="entry name" value="UTRA"/>
</dbReference>
<keyword evidence="6" id="KW-1185">Reference proteome</keyword>
<dbReference type="InterPro" id="IPR036390">
    <property type="entry name" value="WH_DNA-bd_sf"/>
</dbReference>
<comment type="caution">
    <text evidence="5">The sequence shown here is derived from an EMBL/GenBank/DDBJ whole genome shotgun (WGS) entry which is preliminary data.</text>
</comment>
<dbReference type="EMBL" id="WWEQ01000045">
    <property type="protein sequence ID" value="MYM20295.1"/>
    <property type="molecule type" value="Genomic_DNA"/>
</dbReference>
<name>A0A6N9H8L5_9MICO</name>
<dbReference type="PANTHER" id="PTHR44846:SF1">
    <property type="entry name" value="MANNOSYL-D-GLYCERATE TRANSPORT_METABOLISM SYSTEM REPRESSOR MNGR-RELATED"/>
    <property type="match status" value="1"/>
</dbReference>
<dbReference type="SUPFAM" id="SSF46785">
    <property type="entry name" value="Winged helix' DNA-binding domain"/>
    <property type="match status" value="1"/>
</dbReference>